<dbReference type="Proteomes" id="UP000237222">
    <property type="component" value="Unassembled WGS sequence"/>
</dbReference>
<name>A0A2S4HGJ1_9GAMM</name>
<sequence length="484" mass="51336">MTIWAVDIAALDGSGTPETLRFASEDYTQVESGPAHYYYELRLIQPALFQVRANTGLLLPGGGRTSIGQVELLNTDGGLDYLADYAVDGRAMTVRRIDGGAAVTFLTATVERMTFSGSRVAFTLRDPLAQLDDAIAVDVYAGNNTLPSGVEGTADDIGGTRKPLVFGSVVNATPVLVNTSKLIYQVHNGSDVTVTAVRDRGVALTFESTATDLSDLLTTAPAAGYWRTYQGYISLGSAAQSITCDAERDDIGAGDVFDELATLAGYTAKATDITALNALGNVGLFVTSDLSYKSAMESIAHGCGCYYALNDDDEIRVIALAAPATADITIEDWQLATLDRSAIGSGSNGLPIYKVTLQADALATVQNDLAAGAVNPARYAAEYRSAVATDSATKTRHPLAGELIINSPLRDLSDAQTVADAILPLLKVRRDVVECGVKELDVSELFMGATVSINTTRIGYPRSFVLLGWRLDANANRTYLNLWG</sequence>
<gene>
    <name evidence="1" type="ORF">C0068_08180</name>
</gene>
<dbReference type="AlphaFoldDB" id="A0A2S4HGJ1"/>
<dbReference type="EMBL" id="PQGG01000019">
    <property type="protein sequence ID" value="POP53059.1"/>
    <property type="molecule type" value="Genomic_DNA"/>
</dbReference>
<accession>A0A2S4HGJ1</accession>
<reference evidence="1" key="1">
    <citation type="submission" date="2018-01" db="EMBL/GenBank/DDBJ databases">
        <authorList>
            <person name="Yu X.-D."/>
        </authorList>
    </citation>
    <scope>NUCLEOTIDE SEQUENCE</scope>
    <source>
        <strain evidence="1">ZX-21</strain>
    </source>
</reference>
<comment type="caution">
    <text evidence="1">The sequence shown here is derived from an EMBL/GenBank/DDBJ whole genome shotgun (WGS) entry which is preliminary data.</text>
</comment>
<organism evidence="1 2">
    <name type="scientific">Zhongshania marina</name>
    <dbReference type="NCBI Taxonomy" id="2304603"/>
    <lineage>
        <taxon>Bacteria</taxon>
        <taxon>Pseudomonadati</taxon>
        <taxon>Pseudomonadota</taxon>
        <taxon>Gammaproteobacteria</taxon>
        <taxon>Cellvibrionales</taxon>
        <taxon>Spongiibacteraceae</taxon>
        <taxon>Zhongshania</taxon>
    </lineage>
</organism>
<dbReference type="OrthoDB" id="6146556at2"/>
<evidence type="ECO:0008006" key="3">
    <source>
        <dbReference type="Google" id="ProtNLM"/>
    </source>
</evidence>
<protein>
    <recommendedName>
        <fullName evidence="3">Tip attachment protein J domain-containing protein</fullName>
    </recommendedName>
</protein>
<proteinExistence type="predicted"/>
<evidence type="ECO:0000313" key="2">
    <source>
        <dbReference type="Proteomes" id="UP000237222"/>
    </source>
</evidence>
<dbReference type="RefSeq" id="WP_103684000.1">
    <property type="nucleotide sequence ID" value="NZ_PQGG01000019.1"/>
</dbReference>
<evidence type="ECO:0000313" key="1">
    <source>
        <dbReference type="EMBL" id="POP53059.1"/>
    </source>
</evidence>